<accession>A0A3N0BJZ3</accession>
<sequence length="284" mass="30932">MAVQLRQIIEVPCEIDALSHLDVLRQLDDDALGALGIDPSELDEAPTEEEPASGDPDDVTDEPFEPELSEDAAHRIDRAVAACLAAYEPRGAYKVFNPAICTLPPKYVEPAIKLVGTMMVFHGQSSYEKLRRATHCALMAATIGPERPEALPANADDLDRAIARACALALVESTADHVNADIVKTALDEDLYTDDRLCPGVGDFPLESRSQFVFYTQSEQRLGLKLNADGAFDPPFSTVGVVGMYDPTQKGRRRACGRCKYRSFCSIRAIGMNCHGSKGSFKNL</sequence>
<dbReference type="InterPro" id="IPR037010">
    <property type="entry name" value="VitB12-dep_Met_synth_activ_sf"/>
</dbReference>
<dbReference type="OrthoDB" id="3177369at2"/>
<dbReference type="AlphaFoldDB" id="A0A3N0BJZ3"/>
<feature type="compositionally biased region" description="Acidic residues" evidence="1">
    <location>
        <begin position="40"/>
        <end position="64"/>
    </location>
</feature>
<reference evidence="3" key="1">
    <citation type="submission" date="2018-05" db="EMBL/GenBank/DDBJ databases">
        <title>Genome Sequencing of selected type strains of the family Eggerthellaceae.</title>
        <authorList>
            <person name="Danylec N."/>
            <person name="Stoll D.A."/>
            <person name="Doetsch A."/>
            <person name="Huch M."/>
        </authorList>
    </citation>
    <scope>NUCLEOTIDE SEQUENCE [LARGE SCALE GENOMIC DNA]</scope>
    <source>
        <strain evidence="3">DSM 16106</strain>
    </source>
</reference>
<dbReference type="RefSeq" id="WP_123191491.1">
    <property type="nucleotide sequence ID" value="NZ_QICD01000003.1"/>
</dbReference>
<protein>
    <submittedName>
        <fullName evidence="2">Phage tail protein</fullName>
    </submittedName>
</protein>
<comment type="caution">
    <text evidence="2">The sequence shown here is derived from an EMBL/GenBank/DDBJ whole genome shotgun (WGS) entry which is preliminary data.</text>
</comment>
<keyword evidence="3" id="KW-1185">Reference proteome</keyword>
<organism evidence="2 3">
    <name type="scientific">Paraeggerthella hongkongensis</name>
    <dbReference type="NCBI Taxonomy" id="230658"/>
    <lineage>
        <taxon>Bacteria</taxon>
        <taxon>Bacillati</taxon>
        <taxon>Actinomycetota</taxon>
        <taxon>Coriobacteriia</taxon>
        <taxon>Eggerthellales</taxon>
        <taxon>Eggerthellaceae</taxon>
        <taxon>Paraeggerthella</taxon>
    </lineage>
</organism>
<dbReference type="SUPFAM" id="SSF56507">
    <property type="entry name" value="Methionine synthase activation domain-like"/>
    <property type="match status" value="1"/>
</dbReference>
<dbReference type="EMBL" id="QICD01000003">
    <property type="protein sequence ID" value="RNL48115.1"/>
    <property type="molecule type" value="Genomic_DNA"/>
</dbReference>
<name>A0A3N0BJZ3_9ACTN</name>
<proteinExistence type="predicted"/>
<dbReference type="Gene3D" id="3.40.109.40">
    <property type="match status" value="1"/>
</dbReference>
<evidence type="ECO:0000313" key="2">
    <source>
        <dbReference type="EMBL" id="RNL48115.1"/>
    </source>
</evidence>
<feature type="region of interest" description="Disordered" evidence="1">
    <location>
        <begin position="35"/>
        <end position="64"/>
    </location>
</feature>
<evidence type="ECO:0000256" key="1">
    <source>
        <dbReference type="SAM" id="MobiDB-lite"/>
    </source>
</evidence>
<dbReference type="Proteomes" id="UP000278632">
    <property type="component" value="Unassembled WGS sequence"/>
</dbReference>
<evidence type="ECO:0000313" key="3">
    <source>
        <dbReference type="Proteomes" id="UP000278632"/>
    </source>
</evidence>
<gene>
    <name evidence="2" type="ORF">DMP08_02865</name>
</gene>
<dbReference type="GO" id="GO:0008705">
    <property type="term" value="F:methionine synthase activity"/>
    <property type="evidence" value="ECO:0007669"/>
    <property type="project" value="InterPro"/>
</dbReference>